<evidence type="ECO:0000256" key="6">
    <source>
        <dbReference type="ARBA" id="ARBA00023186"/>
    </source>
</evidence>
<dbReference type="NCBIfam" id="NF010738">
    <property type="entry name" value="PRK14140.1"/>
    <property type="match status" value="1"/>
</dbReference>
<dbReference type="PROSITE" id="PS01071">
    <property type="entry name" value="GRPE"/>
    <property type="match status" value="1"/>
</dbReference>
<evidence type="ECO:0000256" key="5">
    <source>
        <dbReference type="ARBA" id="ARBA00023016"/>
    </source>
</evidence>
<dbReference type="CDD" id="cd00446">
    <property type="entry name" value="GrpE"/>
    <property type="match status" value="1"/>
</dbReference>
<comment type="similarity">
    <text evidence="2 10 12">Belongs to the GrpE family.</text>
</comment>
<organism evidence="14 15">
    <name type="scientific">Notoacmeibacter ruber</name>
    <dbReference type="NCBI Taxonomy" id="2670375"/>
    <lineage>
        <taxon>Bacteria</taxon>
        <taxon>Pseudomonadati</taxon>
        <taxon>Pseudomonadota</taxon>
        <taxon>Alphaproteobacteria</taxon>
        <taxon>Hyphomicrobiales</taxon>
        <taxon>Notoacmeibacteraceae</taxon>
        <taxon>Notoacmeibacter</taxon>
    </lineage>
</organism>
<feature type="compositionally biased region" description="Basic and acidic residues" evidence="13">
    <location>
        <begin position="1"/>
        <end position="13"/>
    </location>
</feature>
<dbReference type="HAMAP" id="MF_01151">
    <property type="entry name" value="GrpE"/>
    <property type="match status" value="1"/>
</dbReference>
<dbReference type="InterPro" id="IPR000740">
    <property type="entry name" value="GrpE"/>
</dbReference>
<comment type="subunit">
    <text evidence="3 10">Homodimer.</text>
</comment>
<dbReference type="PANTHER" id="PTHR21237">
    <property type="entry name" value="GRPE PROTEIN"/>
    <property type="match status" value="1"/>
</dbReference>
<dbReference type="GO" id="GO:0005737">
    <property type="term" value="C:cytoplasm"/>
    <property type="evidence" value="ECO:0007669"/>
    <property type="project" value="UniProtKB-SubCell"/>
</dbReference>
<dbReference type="AlphaFoldDB" id="A0A3L7JEU3"/>
<evidence type="ECO:0000256" key="4">
    <source>
        <dbReference type="ARBA" id="ARBA00022490"/>
    </source>
</evidence>
<dbReference type="GO" id="GO:0051082">
    <property type="term" value="F:unfolded protein binding"/>
    <property type="evidence" value="ECO:0007669"/>
    <property type="project" value="TreeGrafter"/>
</dbReference>
<dbReference type="Gene3D" id="2.30.22.10">
    <property type="entry name" value="Head domain of nucleotide exchange factor GrpE"/>
    <property type="match status" value="1"/>
</dbReference>
<dbReference type="Proteomes" id="UP000281094">
    <property type="component" value="Unassembled WGS sequence"/>
</dbReference>
<dbReference type="PANTHER" id="PTHR21237:SF23">
    <property type="entry name" value="GRPE PROTEIN HOMOLOG, MITOCHONDRIAL"/>
    <property type="match status" value="1"/>
</dbReference>
<dbReference type="GO" id="GO:0051087">
    <property type="term" value="F:protein-folding chaperone binding"/>
    <property type="evidence" value="ECO:0007669"/>
    <property type="project" value="InterPro"/>
</dbReference>
<evidence type="ECO:0000313" key="14">
    <source>
        <dbReference type="EMBL" id="RLQ89297.1"/>
    </source>
</evidence>
<feature type="region of interest" description="Disordered" evidence="13">
    <location>
        <begin position="1"/>
        <end position="37"/>
    </location>
</feature>
<dbReference type="NCBIfam" id="NF010739">
    <property type="entry name" value="PRK14141.1"/>
    <property type="match status" value="1"/>
</dbReference>
<reference evidence="14 15" key="1">
    <citation type="submission" date="2018-10" db="EMBL/GenBank/DDBJ databases">
        <title>Notoacmeibacter sp. M2BS9Y-3-1, whole genome shotgun sequence.</title>
        <authorList>
            <person name="Tuo L."/>
        </authorList>
    </citation>
    <scope>NUCLEOTIDE SEQUENCE [LARGE SCALE GENOMIC DNA]</scope>
    <source>
        <strain evidence="14 15">M2BS9Y-3-1</strain>
    </source>
</reference>
<dbReference type="GO" id="GO:0042803">
    <property type="term" value="F:protein homodimerization activity"/>
    <property type="evidence" value="ECO:0007669"/>
    <property type="project" value="InterPro"/>
</dbReference>
<comment type="function">
    <text evidence="7 10 11">Participates actively in the response to hyperosmotic and heat shock by preventing the aggregation of stress-denatured proteins, in association with DnaK and GrpE. It is the nucleotide exchange factor for DnaK and may function as a thermosensor. Unfolded proteins bind initially to DnaJ; upon interaction with the DnaJ-bound protein, DnaK hydrolyzes its bound ATP, resulting in the formation of a stable complex. GrpE releases ADP from DnaK; ATP binding to DnaK triggers the release of the substrate protein, thus completing the reaction cycle. Several rounds of ATP-dependent interactions between DnaJ, DnaK and GrpE are required for fully efficient folding.</text>
</comment>
<gene>
    <name evidence="10 14" type="primary">grpE</name>
    <name evidence="14" type="ORF">D8780_00430</name>
</gene>
<keyword evidence="5 10" id="KW-0346">Stress response</keyword>
<accession>A0A3L7JEU3</accession>
<proteinExistence type="inferred from homology"/>
<dbReference type="GO" id="GO:0006457">
    <property type="term" value="P:protein folding"/>
    <property type="evidence" value="ECO:0007669"/>
    <property type="project" value="InterPro"/>
</dbReference>
<evidence type="ECO:0000313" key="15">
    <source>
        <dbReference type="Proteomes" id="UP000281094"/>
    </source>
</evidence>
<dbReference type="InterPro" id="IPR013805">
    <property type="entry name" value="GrpE_CC"/>
</dbReference>
<dbReference type="NCBIfam" id="NF010737">
    <property type="entry name" value="PRK14139.1"/>
    <property type="match status" value="1"/>
</dbReference>
<dbReference type="EMBL" id="RCWN01000001">
    <property type="protein sequence ID" value="RLQ89297.1"/>
    <property type="molecule type" value="Genomic_DNA"/>
</dbReference>
<dbReference type="FunFam" id="2.30.22.10:FF:000001">
    <property type="entry name" value="Protein GrpE"/>
    <property type="match status" value="1"/>
</dbReference>
<dbReference type="GO" id="GO:0000774">
    <property type="term" value="F:adenyl-nucleotide exchange factor activity"/>
    <property type="evidence" value="ECO:0007669"/>
    <property type="project" value="InterPro"/>
</dbReference>
<dbReference type="Gene3D" id="3.90.20.20">
    <property type="match status" value="1"/>
</dbReference>
<evidence type="ECO:0000256" key="8">
    <source>
        <dbReference type="ARBA" id="ARBA00072274"/>
    </source>
</evidence>
<evidence type="ECO:0000256" key="7">
    <source>
        <dbReference type="ARBA" id="ARBA00053401"/>
    </source>
</evidence>
<dbReference type="Pfam" id="PF01025">
    <property type="entry name" value="GrpE"/>
    <property type="match status" value="1"/>
</dbReference>
<evidence type="ECO:0000256" key="12">
    <source>
        <dbReference type="RuleBase" id="RU004478"/>
    </source>
</evidence>
<evidence type="ECO:0000256" key="13">
    <source>
        <dbReference type="SAM" id="MobiDB-lite"/>
    </source>
</evidence>
<sequence length="224" mass="24152">MKIMNAEDNHSEAVDENAASQTGEPREYSSDQAEQANAALIELGKEVEDLRDKLLRSAAEAENVRRRSQREVADAKSFSIANFARDMLGVADNLTRALEAIPDDARNSGDPGFAALIEGVELTQKSMHGALQRHGVQKLEPEGERFDPNFHQAMFEVPNADIPNNTVVQVVQAGYRIGERVLRPAMVGVSKGGPKAAPAATEAQTEHGDSAEPGPPDEIATRDA</sequence>
<keyword evidence="4 10" id="KW-0963">Cytoplasm</keyword>
<comment type="caution">
    <text evidence="14">The sequence shown here is derived from an EMBL/GenBank/DDBJ whole genome shotgun (WGS) entry which is preliminary data.</text>
</comment>
<comment type="subcellular location">
    <subcellularLocation>
        <location evidence="1 10">Cytoplasm</location>
    </subcellularLocation>
</comment>
<dbReference type="SUPFAM" id="SSF51064">
    <property type="entry name" value="Head domain of nucleotide exchange factor GrpE"/>
    <property type="match status" value="1"/>
</dbReference>
<feature type="region of interest" description="Disordered" evidence="13">
    <location>
        <begin position="189"/>
        <end position="224"/>
    </location>
</feature>
<evidence type="ECO:0000256" key="2">
    <source>
        <dbReference type="ARBA" id="ARBA00009054"/>
    </source>
</evidence>
<dbReference type="SUPFAM" id="SSF58014">
    <property type="entry name" value="Coiled-coil domain of nucleotide exchange factor GrpE"/>
    <property type="match status" value="1"/>
</dbReference>
<evidence type="ECO:0000256" key="10">
    <source>
        <dbReference type="HAMAP-Rule" id="MF_01151"/>
    </source>
</evidence>
<keyword evidence="15" id="KW-1185">Reference proteome</keyword>
<dbReference type="NCBIfam" id="NF010748">
    <property type="entry name" value="PRK14150.1"/>
    <property type="match status" value="1"/>
</dbReference>
<evidence type="ECO:0000256" key="9">
    <source>
        <dbReference type="ARBA" id="ARBA00076414"/>
    </source>
</evidence>
<evidence type="ECO:0000256" key="3">
    <source>
        <dbReference type="ARBA" id="ARBA00011738"/>
    </source>
</evidence>
<dbReference type="PRINTS" id="PR00773">
    <property type="entry name" value="GRPEPROTEIN"/>
</dbReference>
<evidence type="ECO:0000256" key="1">
    <source>
        <dbReference type="ARBA" id="ARBA00004496"/>
    </source>
</evidence>
<protein>
    <recommendedName>
        <fullName evidence="8 10">Protein GrpE</fullName>
    </recommendedName>
    <alternativeName>
        <fullName evidence="9 10">HSP-70 cofactor</fullName>
    </alternativeName>
</protein>
<evidence type="ECO:0000256" key="11">
    <source>
        <dbReference type="RuleBase" id="RU000639"/>
    </source>
</evidence>
<name>A0A3L7JEU3_9HYPH</name>
<dbReference type="InterPro" id="IPR009012">
    <property type="entry name" value="GrpE_head"/>
</dbReference>
<keyword evidence="6 10" id="KW-0143">Chaperone</keyword>